<evidence type="ECO:0000256" key="6">
    <source>
        <dbReference type="ARBA" id="ARBA00023242"/>
    </source>
</evidence>
<sequence length="524" mass="56528">MGPCDSFASPSISHDRDYQTVWTHNTNRSIGDYTTILTKSTHSLCSCPPPPPPVPAPAFCELCVIVSFILRQISSTKLINNKSLEKEKKTKRDAHNFNMMTSEQRSESVVDKHQQHSSLTEDSNSNASSASLNSRSGGSSPSDNSSVDIENGGSVGDAPINVDLSDSIASAVPAVIMSVADSLSPVKAAVHHQPHEASGSSATASHTSKLSLNHQVSHLYTIEAILGLNNQHSKEKDDRCDVGGGRHQQAKLFREMSQAHHHYNAVRPNEADAEQHPMMSSINQPEESSDEDGHQANKSGMSGAENGAGGGSGNSKKHRRNRTTFTTFQLHELERAFEKSHYPDVYSREELAMKVNLPEVRVQVWFQNRRAKWRRQEKMEASQQLRKFQQEFSSMIPAAAAATTPRYNNNNNNGGSAVVAAAAAAAAGLPAHLDHWLSLTSGAAMAYHQAAAAAAAAASSAYPPAASYLMAPMMGSAALMNQVQHHRQTTPSPSSGSLTITSRDSPDHVATPTSRFRRGDSKPL</sequence>
<dbReference type="EMBL" id="LRGB01003134">
    <property type="protein sequence ID" value="KZS04110.1"/>
    <property type="molecule type" value="Genomic_DNA"/>
</dbReference>
<dbReference type="AlphaFoldDB" id="A0A164LHD8"/>
<dbReference type="SUPFAM" id="SSF46689">
    <property type="entry name" value="Homeodomain-like"/>
    <property type="match status" value="1"/>
</dbReference>
<dbReference type="GO" id="GO:0045944">
    <property type="term" value="P:positive regulation of transcription by RNA polymerase II"/>
    <property type="evidence" value="ECO:0007669"/>
    <property type="project" value="InterPro"/>
</dbReference>
<evidence type="ECO:0000256" key="8">
    <source>
        <dbReference type="RuleBase" id="RU000682"/>
    </source>
</evidence>
<evidence type="ECO:0000256" key="7">
    <source>
        <dbReference type="PROSITE-ProRule" id="PRU00108"/>
    </source>
</evidence>
<evidence type="ECO:0000256" key="2">
    <source>
        <dbReference type="ARBA" id="ARBA00023015"/>
    </source>
</evidence>
<dbReference type="GO" id="GO:0000978">
    <property type="term" value="F:RNA polymerase II cis-regulatory region sequence-specific DNA binding"/>
    <property type="evidence" value="ECO:0007669"/>
    <property type="project" value="TreeGrafter"/>
</dbReference>
<keyword evidence="6 7" id="KW-0539">Nucleus</keyword>
<dbReference type="PANTHER" id="PTHR46271:SF4">
    <property type="entry name" value="HOMEOBOX PROTEIN, PUTATIVE-RELATED"/>
    <property type="match status" value="1"/>
</dbReference>
<dbReference type="InterPro" id="IPR009057">
    <property type="entry name" value="Homeodomain-like_sf"/>
</dbReference>
<dbReference type="STRING" id="35525.A0A164LHD8"/>
<feature type="compositionally biased region" description="Low complexity" evidence="9">
    <location>
        <begin position="122"/>
        <end position="146"/>
    </location>
</feature>
<dbReference type="CDD" id="cd00086">
    <property type="entry name" value="homeodomain"/>
    <property type="match status" value="1"/>
</dbReference>
<organism evidence="11 12">
    <name type="scientific">Daphnia magna</name>
    <dbReference type="NCBI Taxonomy" id="35525"/>
    <lineage>
        <taxon>Eukaryota</taxon>
        <taxon>Metazoa</taxon>
        <taxon>Ecdysozoa</taxon>
        <taxon>Arthropoda</taxon>
        <taxon>Crustacea</taxon>
        <taxon>Branchiopoda</taxon>
        <taxon>Diplostraca</taxon>
        <taxon>Cladocera</taxon>
        <taxon>Anomopoda</taxon>
        <taxon>Daphniidae</taxon>
        <taxon>Daphnia</taxon>
    </lineage>
</organism>
<feature type="region of interest" description="Disordered" evidence="9">
    <location>
        <begin position="481"/>
        <end position="524"/>
    </location>
</feature>
<comment type="subcellular location">
    <subcellularLocation>
        <location evidence="1 7 8">Nucleus</location>
    </subcellularLocation>
</comment>
<dbReference type="Proteomes" id="UP000076858">
    <property type="component" value="Unassembled WGS sequence"/>
</dbReference>
<feature type="compositionally biased region" description="Basic and acidic residues" evidence="9">
    <location>
        <begin position="104"/>
        <end position="114"/>
    </location>
</feature>
<evidence type="ECO:0000256" key="4">
    <source>
        <dbReference type="ARBA" id="ARBA00023155"/>
    </source>
</evidence>
<dbReference type="FunFam" id="1.10.10.60:FF:000071">
    <property type="entry name" value="Retinal homeobox gene 2"/>
    <property type="match status" value="1"/>
</dbReference>
<protein>
    <submittedName>
        <fullName evidence="11">Homeobox aristaless 4-like protein</fullName>
    </submittedName>
</protein>
<keyword evidence="3 7" id="KW-0238">DNA-binding</keyword>
<dbReference type="PANTHER" id="PTHR46271">
    <property type="entry name" value="HOMEOBOX PROTEIN, PUTATIVE-RELATED"/>
    <property type="match status" value="1"/>
</dbReference>
<evidence type="ECO:0000256" key="1">
    <source>
        <dbReference type="ARBA" id="ARBA00004123"/>
    </source>
</evidence>
<feature type="region of interest" description="Disordered" evidence="9">
    <location>
        <begin position="187"/>
        <end position="208"/>
    </location>
</feature>
<comment type="caution">
    <text evidence="11">The sequence shown here is derived from an EMBL/GenBank/DDBJ whole genome shotgun (WGS) entry which is preliminary data.</text>
</comment>
<dbReference type="PROSITE" id="PS00027">
    <property type="entry name" value="HOMEOBOX_1"/>
    <property type="match status" value="1"/>
</dbReference>
<name>A0A164LHD8_9CRUS</name>
<feature type="compositionally biased region" description="Basic and acidic residues" evidence="9">
    <location>
        <begin position="84"/>
        <end position="95"/>
    </location>
</feature>
<keyword evidence="2" id="KW-0805">Transcription regulation</keyword>
<evidence type="ECO:0000256" key="9">
    <source>
        <dbReference type="SAM" id="MobiDB-lite"/>
    </source>
</evidence>
<evidence type="ECO:0000256" key="3">
    <source>
        <dbReference type="ARBA" id="ARBA00023125"/>
    </source>
</evidence>
<dbReference type="GO" id="GO:0000981">
    <property type="term" value="F:DNA-binding transcription factor activity, RNA polymerase II-specific"/>
    <property type="evidence" value="ECO:0007669"/>
    <property type="project" value="InterPro"/>
</dbReference>
<feature type="DNA-binding region" description="Homeobox" evidence="7">
    <location>
        <begin position="318"/>
        <end position="377"/>
    </location>
</feature>
<evidence type="ECO:0000259" key="10">
    <source>
        <dbReference type="PROSITE" id="PS50071"/>
    </source>
</evidence>
<feature type="region of interest" description="Disordered" evidence="9">
    <location>
        <begin position="272"/>
        <end position="321"/>
    </location>
</feature>
<feature type="domain" description="Homeobox" evidence="10">
    <location>
        <begin position="316"/>
        <end position="376"/>
    </location>
</feature>
<keyword evidence="4 7" id="KW-0371">Homeobox</keyword>
<proteinExistence type="predicted"/>
<dbReference type="InterPro" id="IPR017970">
    <property type="entry name" value="Homeobox_CS"/>
</dbReference>
<dbReference type="InterPro" id="IPR043562">
    <property type="entry name" value="RAX/RAX2"/>
</dbReference>
<gene>
    <name evidence="11" type="ORF">APZ42_033053</name>
</gene>
<feature type="compositionally biased region" description="Low complexity" evidence="9">
    <location>
        <begin position="197"/>
        <end position="208"/>
    </location>
</feature>
<accession>A0A164LHD8</accession>
<reference evidence="11 12" key="1">
    <citation type="submission" date="2016-03" db="EMBL/GenBank/DDBJ databases">
        <title>EvidentialGene: Evidence-directed Construction of Genes on Genomes.</title>
        <authorList>
            <person name="Gilbert D.G."/>
            <person name="Choi J.-H."/>
            <person name="Mockaitis K."/>
            <person name="Colbourne J."/>
            <person name="Pfrender M."/>
        </authorList>
    </citation>
    <scope>NUCLEOTIDE SEQUENCE [LARGE SCALE GENOMIC DNA]</scope>
    <source>
        <strain evidence="11 12">Xinb3</strain>
        <tissue evidence="11">Complete organism</tissue>
    </source>
</reference>
<dbReference type="InterPro" id="IPR001356">
    <property type="entry name" value="HD"/>
</dbReference>
<feature type="compositionally biased region" description="Polar residues" evidence="9">
    <location>
        <begin position="481"/>
        <end position="503"/>
    </location>
</feature>
<keyword evidence="5" id="KW-0804">Transcription</keyword>
<evidence type="ECO:0000313" key="12">
    <source>
        <dbReference type="Proteomes" id="UP000076858"/>
    </source>
</evidence>
<feature type="region of interest" description="Disordered" evidence="9">
    <location>
        <begin position="84"/>
        <end position="154"/>
    </location>
</feature>
<dbReference type="Pfam" id="PF00046">
    <property type="entry name" value="Homeodomain"/>
    <property type="match status" value="1"/>
</dbReference>
<dbReference type="OrthoDB" id="6159439at2759"/>
<dbReference type="GO" id="GO:0005634">
    <property type="term" value="C:nucleus"/>
    <property type="evidence" value="ECO:0007669"/>
    <property type="project" value="UniProtKB-SubCell"/>
</dbReference>
<dbReference type="PROSITE" id="PS50071">
    <property type="entry name" value="HOMEOBOX_2"/>
    <property type="match status" value="1"/>
</dbReference>
<evidence type="ECO:0000313" key="11">
    <source>
        <dbReference type="EMBL" id="KZS04110.1"/>
    </source>
</evidence>
<dbReference type="Gene3D" id="1.10.10.60">
    <property type="entry name" value="Homeodomain-like"/>
    <property type="match status" value="1"/>
</dbReference>
<evidence type="ECO:0000256" key="5">
    <source>
        <dbReference type="ARBA" id="ARBA00023163"/>
    </source>
</evidence>
<dbReference type="SMART" id="SM00389">
    <property type="entry name" value="HOX"/>
    <property type="match status" value="1"/>
</dbReference>
<keyword evidence="12" id="KW-1185">Reference proteome</keyword>